<accession>A0A0G0G762</accession>
<evidence type="ECO:0000256" key="1">
    <source>
        <dbReference type="SAM" id="Phobius"/>
    </source>
</evidence>
<dbReference type="EMBL" id="LBSX01000018">
    <property type="protein sequence ID" value="KKQ26948.1"/>
    <property type="molecule type" value="Genomic_DNA"/>
</dbReference>
<dbReference type="Pfam" id="PF00892">
    <property type="entry name" value="EamA"/>
    <property type="match status" value="1"/>
</dbReference>
<gene>
    <name evidence="3" type="ORF">US42_C0018G0022</name>
</gene>
<dbReference type="Gene3D" id="1.10.3730.20">
    <property type="match status" value="1"/>
</dbReference>
<evidence type="ECO:0000259" key="2">
    <source>
        <dbReference type="Pfam" id="PF00892"/>
    </source>
</evidence>
<feature type="transmembrane region" description="Helical" evidence="1">
    <location>
        <begin position="216"/>
        <end position="238"/>
    </location>
</feature>
<keyword evidence="1" id="KW-0812">Transmembrane</keyword>
<feature type="transmembrane region" description="Helical" evidence="1">
    <location>
        <begin position="93"/>
        <end position="113"/>
    </location>
</feature>
<comment type="caution">
    <text evidence="3">The sequence shown here is derived from an EMBL/GenBank/DDBJ whole genome shotgun (WGS) entry which is preliminary data.</text>
</comment>
<dbReference type="AlphaFoldDB" id="A0A0G0G762"/>
<feature type="transmembrane region" description="Helical" evidence="1">
    <location>
        <begin position="59"/>
        <end position="81"/>
    </location>
</feature>
<feature type="transmembrane region" description="Helical" evidence="1">
    <location>
        <begin position="175"/>
        <end position="196"/>
    </location>
</feature>
<proteinExistence type="predicted"/>
<feature type="transmembrane region" description="Helical" evidence="1">
    <location>
        <begin position="33"/>
        <end position="53"/>
    </location>
</feature>
<dbReference type="SUPFAM" id="SSF103481">
    <property type="entry name" value="Multidrug resistance efflux transporter EmrE"/>
    <property type="match status" value="1"/>
</dbReference>
<dbReference type="STRING" id="1619046.US42_C0018G0022"/>
<sequence length="295" mass="33499">MLWLIFAIIPAVGDGLSNIIDGHLSNNKFHNPWVLLFYSGIMELLFLPFVLLYRLPAIFSFKIMLFFPIIAFLDFLTLIFYYKALKEDDTSIVASLFSLGKIFVPVLAFFVVGERLSPLQYLAFFVIIFSSTLLTASSSGGKIKFNKSLLLMFLSSLVHSIEGVIYKYVLESVDWVSGFVYVTLFSILGFIIIAIIKNKEVKKQFNTFKTNFNLVIFNSSIAFIASLSSVIAFSLAPITLVKGIFATQPFFVIIFTYFLSKYFKTNYKEKMDKGNLIKKLVIFTVMCVALIFVIE</sequence>
<reference evidence="3 4" key="1">
    <citation type="journal article" date="2015" name="Nature">
        <title>rRNA introns, odd ribosomes, and small enigmatic genomes across a large radiation of phyla.</title>
        <authorList>
            <person name="Brown C.T."/>
            <person name="Hug L.A."/>
            <person name="Thomas B.C."/>
            <person name="Sharon I."/>
            <person name="Castelle C.J."/>
            <person name="Singh A."/>
            <person name="Wilkins M.J."/>
            <person name="Williams K.H."/>
            <person name="Banfield J.F."/>
        </authorList>
    </citation>
    <scope>NUCLEOTIDE SEQUENCE [LARGE SCALE GENOMIC DNA]</scope>
</reference>
<feature type="transmembrane region" description="Helical" evidence="1">
    <location>
        <begin position="244"/>
        <end position="264"/>
    </location>
</feature>
<keyword evidence="1" id="KW-1133">Transmembrane helix</keyword>
<dbReference type="InterPro" id="IPR000620">
    <property type="entry name" value="EamA_dom"/>
</dbReference>
<dbReference type="Proteomes" id="UP000034849">
    <property type="component" value="Unassembled WGS sequence"/>
</dbReference>
<feature type="transmembrane region" description="Helical" evidence="1">
    <location>
        <begin position="119"/>
        <end position="137"/>
    </location>
</feature>
<feature type="transmembrane region" description="Helical" evidence="1">
    <location>
        <begin position="276"/>
        <end position="294"/>
    </location>
</feature>
<keyword evidence="1" id="KW-0472">Membrane</keyword>
<dbReference type="GO" id="GO:0016020">
    <property type="term" value="C:membrane"/>
    <property type="evidence" value="ECO:0007669"/>
    <property type="project" value="InterPro"/>
</dbReference>
<evidence type="ECO:0000313" key="4">
    <source>
        <dbReference type="Proteomes" id="UP000034849"/>
    </source>
</evidence>
<dbReference type="InterPro" id="IPR037185">
    <property type="entry name" value="EmrE-like"/>
</dbReference>
<feature type="domain" description="EamA" evidence="2">
    <location>
        <begin position="2"/>
        <end position="135"/>
    </location>
</feature>
<evidence type="ECO:0000313" key="3">
    <source>
        <dbReference type="EMBL" id="KKQ26948.1"/>
    </source>
</evidence>
<protein>
    <recommendedName>
        <fullName evidence="2">EamA domain-containing protein</fullName>
    </recommendedName>
</protein>
<organism evidence="3 4">
    <name type="scientific">Candidatus Magasanikbacteria bacterium GW2011_GWC2_37_14</name>
    <dbReference type="NCBI Taxonomy" id="1619046"/>
    <lineage>
        <taxon>Bacteria</taxon>
        <taxon>Candidatus Magasanikiibacteriota</taxon>
    </lineage>
</organism>
<name>A0A0G0G762_9BACT</name>